<dbReference type="InterPro" id="IPR000905">
    <property type="entry name" value="Gcp-like_dom"/>
</dbReference>
<reference evidence="2 3" key="2">
    <citation type="journal article" date="2012" name="BMC Genomics">
        <title>Comparative genomic analysis of Geobacter sulfurreducens KN400, a strain with enhanced capacity for extracellular electron transfer and electricity production.</title>
        <authorList>
            <person name="Butler J.E."/>
            <person name="Young N.D."/>
            <person name="Aklujkar M."/>
            <person name="Lovley D.R."/>
        </authorList>
    </citation>
    <scope>NUCLEOTIDE SEQUENCE [LARGE SCALE GENOMIC DNA]</scope>
    <source>
        <strain evidence="3">ATCC 51573 / DSM 12127 / PCA</strain>
    </source>
</reference>
<name>Q74BW6_GEOSL</name>
<dbReference type="KEGG" id="gsu:GSU1913"/>
<dbReference type="GO" id="GO:0006508">
    <property type="term" value="P:proteolysis"/>
    <property type="evidence" value="ECO:0007669"/>
    <property type="project" value="UniProtKB-KW"/>
</dbReference>
<dbReference type="InParanoid" id="Q74BW6"/>
<keyword evidence="2" id="KW-0378">Hydrolase</keyword>
<dbReference type="EMBL" id="AE017180">
    <property type="protein sequence ID" value="AAR35289.1"/>
    <property type="molecule type" value="Genomic_DNA"/>
</dbReference>
<dbReference type="STRING" id="243231.GSU1913"/>
<keyword evidence="2" id="KW-0645">Protease</keyword>
<dbReference type="PANTHER" id="PTHR11735:SF11">
    <property type="entry name" value="TRNA THREONYLCARBAMOYLADENOSINE BIOSYNTHESIS PROTEIN TSAB"/>
    <property type="match status" value="1"/>
</dbReference>
<evidence type="ECO:0000313" key="3">
    <source>
        <dbReference type="Proteomes" id="UP000000577"/>
    </source>
</evidence>
<dbReference type="GO" id="GO:0008233">
    <property type="term" value="F:peptidase activity"/>
    <property type="evidence" value="ECO:0007669"/>
    <property type="project" value="UniProtKB-KW"/>
</dbReference>
<evidence type="ECO:0000313" key="2">
    <source>
        <dbReference type="EMBL" id="AAR35289.1"/>
    </source>
</evidence>
<dbReference type="HOGENOM" id="CLU_064886_0_0_7"/>
<dbReference type="SUPFAM" id="SSF53067">
    <property type="entry name" value="Actin-like ATPase domain"/>
    <property type="match status" value="2"/>
</dbReference>
<dbReference type="AlphaFoldDB" id="Q74BW6"/>
<accession>Q74BW6</accession>
<reference evidence="2 3" key="1">
    <citation type="journal article" date="2003" name="Science">
        <title>Genome of Geobacter sulfurreducens: metal reduction in subsurface environments.</title>
        <authorList>
            <person name="Methe B.A."/>
            <person name="Nelson K.E."/>
            <person name="Eisen J.A."/>
            <person name="Paulsen I.T."/>
            <person name="Nelson W."/>
            <person name="Heidelberg J.F."/>
            <person name="Wu D."/>
            <person name="Wu M."/>
            <person name="Ward N."/>
            <person name="Beanan M.J."/>
            <person name="Dodson R.J."/>
            <person name="Madupu R."/>
            <person name="Brinkac L.M."/>
            <person name="Daugherty S.C."/>
            <person name="DeBoy R.T."/>
            <person name="Durkin A.S."/>
            <person name="Gwinn M."/>
            <person name="Kolonay J.F."/>
            <person name="Sullivan S.A."/>
            <person name="Haft D.H."/>
            <person name="Selengut J."/>
            <person name="Davidsen T.M."/>
            <person name="Zafar N."/>
            <person name="White O."/>
            <person name="Tran B."/>
            <person name="Romero C."/>
            <person name="Forberger H.A."/>
            <person name="Weidman J."/>
            <person name="Khouri H."/>
            <person name="Feldblyum T.V."/>
            <person name="Utterback T.R."/>
            <person name="Van Aken S.E."/>
            <person name="Lovley D.R."/>
            <person name="Fraser C.M."/>
        </authorList>
    </citation>
    <scope>NUCLEOTIDE SEQUENCE [LARGE SCALE GENOMIC DNA]</scope>
    <source>
        <strain evidence="3">ATCC 51573 / DSM 12127 / PCA</strain>
    </source>
</reference>
<dbReference type="EnsemblBacteria" id="AAR35289">
    <property type="protein sequence ID" value="AAR35289"/>
    <property type="gene ID" value="GSU1913"/>
</dbReference>
<dbReference type="CDD" id="cd24032">
    <property type="entry name" value="ASKHA_NBD_TsaB"/>
    <property type="match status" value="1"/>
</dbReference>
<dbReference type="eggNOG" id="COG1214">
    <property type="taxonomic scope" value="Bacteria"/>
</dbReference>
<dbReference type="GO" id="GO:0002949">
    <property type="term" value="P:tRNA threonylcarbamoyladenosine modification"/>
    <property type="evidence" value="ECO:0007669"/>
    <property type="project" value="InterPro"/>
</dbReference>
<dbReference type="RefSeq" id="WP_010942558.1">
    <property type="nucleotide sequence ID" value="NC_002939.5"/>
</dbReference>
<dbReference type="InterPro" id="IPR022496">
    <property type="entry name" value="T6A_TsaB"/>
</dbReference>
<dbReference type="SMR" id="Q74BW6"/>
<keyword evidence="3" id="KW-1185">Reference proteome</keyword>
<dbReference type="Pfam" id="PF00814">
    <property type="entry name" value="TsaD"/>
    <property type="match status" value="1"/>
</dbReference>
<evidence type="ECO:0000259" key="1">
    <source>
        <dbReference type="Pfam" id="PF00814"/>
    </source>
</evidence>
<feature type="domain" description="Gcp-like" evidence="1">
    <location>
        <begin position="30"/>
        <end position="223"/>
    </location>
</feature>
<dbReference type="Proteomes" id="UP000000577">
    <property type="component" value="Chromosome"/>
</dbReference>
<dbReference type="OrthoDB" id="9809995at2"/>
<dbReference type="InterPro" id="IPR043129">
    <property type="entry name" value="ATPase_NBD"/>
</dbReference>
<dbReference type="PATRIC" id="fig|243231.5.peg.1951"/>
<dbReference type="PANTHER" id="PTHR11735">
    <property type="entry name" value="TRNA N6-ADENOSINE THREONYLCARBAMOYLTRANSFERASE"/>
    <property type="match status" value="1"/>
</dbReference>
<dbReference type="GO" id="GO:0005829">
    <property type="term" value="C:cytosol"/>
    <property type="evidence" value="ECO:0000318"/>
    <property type="project" value="GO_Central"/>
</dbReference>
<dbReference type="Gene3D" id="3.30.420.40">
    <property type="match status" value="2"/>
</dbReference>
<protein>
    <submittedName>
        <fullName evidence="2">Nucleoid maintenance protease YeaZ</fullName>
    </submittedName>
</protein>
<sequence length="230" mass="24411">MKILTIDTSTSTCSAALSIDGRCAGEYLLEAERHPSERLLAAVDILLRDTGMELEELDGFGVALGPGSFTGVRIGVATVKGLALATGKPAVGFSSLAMLALNLPWSLLPVCTLFDARKKEVYGGLYRVTSAPEPVIVDRVAPPERFLEAIEGEAIFVGDGAIRYREAIESILGHRAFFAPAHCHQPRASAGALLAGELLRTGAAVPLPLLNPTYIRPSEAELARMCQKAV</sequence>
<dbReference type="FunCoup" id="Q74BW6">
    <property type="interactions" value="414"/>
</dbReference>
<dbReference type="NCBIfam" id="TIGR03725">
    <property type="entry name" value="T6A_YeaZ"/>
    <property type="match status" value="1"/>
</dbReference>
<organism evidence="2 3">
    <name type="scientific">Geobacter sulfurreducens (strain ATCC 51573 / DSM 12127 / PCA)</name>
    <dbReference type="NCBI Taxonomy" id="243231"/>
    <lineage>
        <taxon>Bacteria</taxon>
        <taxon>Pseudomonadati</taxon>
        <taxon>Thermodesulfobacteriota</taxon>
        <taxon>Desulfuromonadia</taxon>
        <taxon>Geobacterales</taxon>
        <taxon>Geobacteraceae</taxon>
        <taxon>Geobacter</taxon>
    </lineage>
</organism>
<gene>
    <name evidence="2" type="primary">yeaZ</name>
    <name evidence="2" type="ordered locus">GSU1913</name>
</gene>
<proteinExistence type="predicted"/>